<keyword evidence="2" id="KW-0472">Membrane</keyword>
<evidence type="ECO:0000313" key="4">
    <source>
        <dbReference type="EMBL" id="PYI07029.1"/>
    </source>
</evidence>
<keyword evidence="5" id="KW-1185">Reference proteome</keyword>
<keyword evidence="3" id="KW-0732">Signal</keyword>
<feature type="transmembrane region" description="Helical" evidence="2">
    <location>
        <begin position="47"/>
        <end position="67"/>
    </location>
</feature>
<accession>A0A319EXT2</accession>
<feature type="transmembrane region" description="Helical" evidence="2">
    <location>
        <begin position="361"/>
        <end position="383"/>
    </location>
</feature>
<name>A0A319EXT2_ASPSB</name>
<dbReference type="PANTHER" id="PTHR35043">
    <property type="entry name" value="TRANSCRIPTION FACTOR DOMAIN-CONTAINING PROTEIN"/>
    <property type="match status" value="1"/>
</dbReference>
<dbReference type="OrthoDB" id="3061561at2759"/>
<sequence length="581" mass="66484">MFLFCVFGLFVLVAVANGYTTFDTTCTVPSSDINFVSAPNARSTLQILWSCLFTLLACTWTVLHLNVPQYHPKPHLDKSGSPGAWDVIKLEWGLDHIRTPRRTLRPVAPPMLHRQIKYSKDVYYLNARNIIDPCWKEIEKEKEQRNQTMDKETDEQTAKRMIDMSKLRLEPDEIKDRSKEDLLMRVIAVGQIIWVVTQVIARAVRHLAVTQLEVAVVAFALCAILMYWLNRHKPKGVGLPVLIPCYKKKVNILKVLGEQTGNKTGIPPWSARFRRMFLQFVMRPDGGEGSKHEQENGPGDLYNKDRGKPISNGVKFDDAAAGWSNFRSQFADLSLILGGMVFGGVHLVAWDFAFPTRIEQILWRAAAAWCVFFPFVAVQFFYVDTIHRRLFSPILRALFKGLDKFGLANIPLVFVPERLRKERLQNKEKLTFEPRWHTPSCFTLRCCTLCCCTRRCCRKTRSAPDEENGNQPIVQRTADSKLMEARPGSDPESSTQRSTTNTETGTQPNSQETAPNTNPKSRWEDEIDLSIEWFFFGWTMFLLVIYVIARLFLVVEMLRALAYLPPDAYYGTWGSNLPGFD</sequence>
<dbReference type="VEuPathDB" id="FungiDB:BO78DRAFT_429302"/>
<feature type="transmembrane region" description="Helical" evidence="2">
    <location>
        <begin position="533"/>
        <end position="555"/>
    </location>
</feature>
<dbReference type="EMBL" id="KZ826345">
    <property type="protein sequence ID" value="PYI07029.1"/>
    <property type="molecule type" value="Genomic_DNA"/>
</dbReference>
<dbReference type="Proteomes" id="UP000248423">
    <property type="component" value="Unassembled WGS sequence"/>
</dbReference>
<feature type="compositionally biased region" description="Polar residues" evidence="1">
    <location>
        <begin position="491"/>
        <end position="520"/>
    </location>
</feature>
<proteinExistence type="predicted"/>
<feature type="chain" id="PRO_5016355495" evidence="3">
    <location>
        <begin position="19"/>
        <end position="581"/>
    </location>
</feature>
<keyword evidence="2" id="KW-0812">Transmembrane</keyword>
<feature type="signal peptide" evidence="3">
    <location>
        <begin position="1"/>
        <end position="18"/>
    </location>
</feature>
<gene>
    <name evidence="4" type="ORF">BO78DRAFT_429302</name>
</gene>
<feature type="region of interest" description="Disordered" evidence="1">
    <location>
        <begin position="461"/>
        <end position="521"/>
    </location>
</feature>
<feature type="compositionally biased region" description="Basic and acidic residues" evidence="1">
    <location>
        <begin position="478"/>
        <end position="489"/>
    </location>
</feature>
<reference evidence="4 5" key="1">
    <citation type="submission" date="2018-02" db="EMBL/GenBank/DDBJ databases">
        <title>The genomes of Aspergillus section Nigri reveals drivers in fungal speciation.</title>
        <authorList>
            <consortium name="DOE Joint Genome Institute"/>
            <person name="Vesth T.C."/>
            <person name="Nybo J."/>
            <person name="Theobald S."/>
            <person name="Brandl J."/>
            <person name="Frisvad J.C."/>
            <person name="Nielsen K.F."/>
            <person name="Lyhne E.K."/>
            <person name="Kogle M.E."/>
            <person name="Kuo A."/>
            <person name="Riley R."/>
            <person name="Clum A."/>
            <person name="Nolan M."/>
            <person name="Lipzen A."/>
            <person name="Salamov A."/>
            <person name="Henrissat B."/>
            <person name="Wiebenga A."/>
            <person name="De vries R.P."/>
            <person name="Grigoriev I.V."/>
            <person name="Mortensen U.H."/>
            <person name="Andersen M.R."/>
            <person name="Baker S.E."/>
        </authorList>
    </citation>
    <scope>NUCLEOTIDE SEQUENCE [LARGE SCALE GENOMIC DNA]</scope>
    <source>
        <strain evidence="4 5">CBS 121057</strain>
    </source>
</reference>
<organism evidence="4 5">
    <name type="scientific">Aspergillus sclerotiicarbonarius (strain CBS 121057 / IBT 28362)</name>
    <dbReference type="NCBI Taxonomy" id="1448318"/>
    <lineage>
        <taxon>Eukaryota</taxon>
        <taxon>Fungi</taxon>
        <taxon>Dikarya</taxon>
        <taxon>Ascomycota</taxon>
        <taxon>Pezizomycotina</taxon>
        <taxon>Eurotiomycetes</taxon>
        <taxon>Eurotiomycetidae</taxon>
        <taxon>Eurotiales</taxon>
        <taxon>Aspergillaceae</taxon>
        <taxon>Aspergillus</taxon>
        <taxon>Aspergillus subgen. Circumdati</taxon>
    </lineage>
</organism>
<feature type="transmembrane region" description="Helical" evidence="2">
    <location>
        <begin position="330"/>
        <end position="349"/>
    </location>
</feature>
<dbReference type="PANTHER" id="PTHR35043:SF7">
    <property type="entry name" value="TRANSCRIPTION FACTOR DOMAIN-CONTAINING PROTEIN"/>
    <property type="match status" value="1"/>
</dbReference>
<evidence type="ECO:0000313" key="5">
    <source>
        <dbReference type="Proteomes" id="UP000248423"/>
    </source>
</evidence>
<protein>
    <submittedName>
        <fullName evidence="4">Uncharacterized protein</fullName>
    </submittedName>
</protein>
<evidence type="ECO:0000256" key="1">
    <source>
        <dbReference type="SAM" id="MobiDB-lite"/>
    </source>
</evidence>
<feature type="transmembrane region" description="Helical" evidence="2">
    <location>
        <begin position="182"/>
        <end position="201"/>
    </location>
</feature>
<dbReference type="AlphaFoldDB" id="A0A319EXT2"/>
<evidence type="ECO:0000256" key="3">
    <source>
        <dbReference type="SAM" id="SignalP"/>
    </source>
</evidence>
<dbReference type="STRING" id="1448318.A0A319EXT2"/>
<evidence type="ECO:0000256" key="2">
    <source>
        <dbReference type="SAM" id="Phobius"/>
    </source>
</evidence>
<feature type="transmembrane region" description="Helical" evidence="2">
    <location>
        <begin position="207"/>
        <end position="229"/>
    </location>
</feature>
<keyword evidence="2" id="KW-1133">Transmembrane helix</keyword>